<feature type="domain" description="MOFRL-associated" evidence="2">
    <location>
        <begin position="8"/>
        <end position="173"/>
    </location>
</feature>
<dbReference type="Gene3D" id="3.40.1480.10">
    <property type="entry name" value="MOFRL domain"/>
    <property type="match status" value="1"/>
</dbReference>
<dbReference type="InterPro" id="IPR025286">
    <property type="entry name" value="MOFRL_assoc_dom"/>
</dbReference>
<evidence type="ECO:0000313" key="3">
    <source>
        <dbReference type="EMBL" id="NIZ61689.1"/>
    </source>
</evidence>
<evidence type="ECO:0000259" key="2">
    <source>
        <dbReference type="Pfam" id="PF13660"/>
    </source>
</evidence>
<proteinExistence type="predicted"/>
<dbReference type="PANTHER" id="PTHR12227:SF0">
    <property type="entry name" value="GLYCERATE KINASE"/>
    <property type="match status" value="1"/>
</dbReference>
<dbReference type="SUPFAM" id="SSF82544">
    <property type="entry name" value="GckA/TtuD-like"/>
    <property type="match status" value="1"/>
</dbReference>
<accession>A0ABX0W7S1</accession>
<gene>
    <name evidence="3" type="ORF">DL239_11970</name>
</gene>
<dbReference type="Proteomes" id="UP001429564">
    <property type="component" value="Unassembled WGS sequence"/>
</dbReference>
<dbReference type="InterPro" id="IPR039760">
    <property type="entry name" value="MOFRL_protein"/>
</dbReference>
<reference evidence="3 4" key="1">
    <citation type="submission" date="2018-05" db="EMBL/GenBank/DDBJ databases">
        <authorList>
            <person name="Zhang Y.-J."/>
        </authorList>
    </citation>
    <scope>NUCLEOTIDE SEQUENCE [LARGE SCALE GENOMIC DNA]</scope>
    <source>
        <strain evidence="3 4">CY04</strain>
    </source>
</reference>
<organism evidence="3 4">
    <name type="scientific">Parasedimentitalea denitrificans</name>
    <dbReference type="NCBI Taxonomy" id="2211118"/>
    <lineage>
        <taxon>Bacteria</taxon>
        <taxon>Pseudomonadati</taxon>
        <taxon>Pseudomonadota</taxon>
        <taxon>Alphaproteobacteria</taxon>
        <taxon>Rhodobacterales</taxon>
        <taxon>Paracoccaceae</taxon>
        <taxon>Parasedimentitalea</taxon>
    </lineage>
</organism>
<sequence length="327" mass="34151">MFEGLPREWRAFTPSLIVTKTDHIGKVSLGRNVVALESSHPVPDQSSLIAGKKVLGFVQGCGPESRLLILLSGGASSLVEHLKEGGEYAQLVDATQSALGMGADIAEINRRRKELSAVKGGKLLASFMGEQVHVLAISDVGGDGIDVIGSGLGACPDSPDFDYSVRIIASNVVAREAVVRDAQGRGLTVIANEETMYADVAEVAAQIALDVRDGPCGLYLYGGEPTVILPKNPGQGGRNQALALELARHFRNRSDVSGLVAGTDGTDGPTDAAGAFLDGDTFDMEPGADEALTRANSACYLARTGDQIITGPTGTNVMDLAILIKHK</sequence>
<dbReference type="PANTHER" id="PTHR12227">
    <property type="entry name" value="GLYCERATE KINASE"/>
    <property type="match status" value="1"/>
</dbReference>
<keyword evidence="4" id="KW-1185">Reference proteome</keyword>
<dbReference type="EMBL" id="QHLQ01000010">
    <property type="protein sequence ID" value="NIZ61689.1"/>
    <property type="molecule type" value="Genomic_DNA"/>
</dbReference>
<name>A0ABX0W7S1_9RHOB</name>
<dbReference type="Pfam" id="PF13660">
    <property type="entry name" value="DUF4147"/>
    <property type="match status" value="1"/>
</dbReference>
<evidence type="ECO:0000259" key="1">
    <source>
        <dbReference type="Pfam" id="PF05161"/>
    </source>
</evidence>
<dbReference type="Pfam" id="PF05161">
    <property type="entry name" value="MOFRL"/>
    <property type="match status" value="1"/>
</dbReference>
<dbReference type="InterPro" id="IPR037035">
    <property type="entry name" value="GK-like_C_sf"/>
</dbReference>
<feature type="domain" description="MOFRL" evidence="1">
    <location>
        <begin position="219"/>
        <end position="319"/>
    </location>
</feature>
<dbReference type="InterPro" id="IPR007835">
    <property type="entry name" value="MOFRL"/>
</dbReference>
<evidence type="ECO:0000313" key="4">
    <source>
        <dbReference type="Proteomes" id="UP001429564"/>
    </source>
</evidence>
<comment type="caution">
    <text evidence="3">The sequence shown here is derived from an EMBL/GenBank/DDBJ whole genome shotgun (WGS) entry which is preliminary data.</text>
</comment>
<protein>
    <submittedName>
        <fullName evidence="3">MOFRL family protein</fullName>
    </submittedName>
</protein>